<name>A0A8T0E6R2_ARGBR</name>
<sequence>MSHRLKIICGLLETIRHSWLSDDNEALAHLFPVIRLLQHMKVKTTESYCQIWCASGPQIEQNKSWTVDSLVESEAGKPP</sequence>
<dbReference type="AlphaFoldDB" id="A0A8T0E6R2"/>
<reference evidence="1" key="2">
    <citation type="submission" date="2020-06" db="EMBL/GenBank/DDBJ databases">
        <authorList>
            <person name="Sheffer M."/>
        </authorList>
    </citation>
    <scope>NUCLEOTIDE SEQUENCE</scope>
</reference>
<accession>A0A8T0E6R2</accession>
<proteinExistence type="predicted"/>
<dbReference type="Proteomes" id="UP000807504">
    <property type="component" value="Unassembled WGS sequence"/>
</dbReference>
<keyword evidence="2" id="KW-1185">Reference proteome</keyword>
<evidence type="ECO:0000313" key="1">
    <source>
        <dbReference type="EMBL" id="KAF8767539.1"/>
    </source>
</evidence>
<evidence type="ECO:0000313" key="2">
    <source>
        <dbReference type="Proteomes" id="UP000807504"/>
    </source>
</evidence>
<organism evidence="1 2">
    <name type="scientific">Argiope bruennichi</name>
    <name type="common">Wasp spider</name>
    <name type="synonym">Aranea bruennichi</name>
    <dbReference type="NCBI Taxonomy" id="94029"/>
    <lineage>
        <taxon>Eukaryota</taxon>
        <taxon>Metazoa</taxon>
        <taxon>Ecdysozoa</taxon>
        <taxon>Arthropoda</taxon>
        <taxon>Chelicerata</taxon>
        <taxon>Arachnida</taxon>
        <taxon>Araneae</taxon>
        <taxon>Araneomorphae</taxon>
        <taxon>Entelegynae</taxon>
        <taxon>Araneoidea</taxon>
        <taxon>Araneidae</taxon>
        <taxon>Argiope</taxon>
    </lineage>
</organism>
<comment type="caution">
    <text evidence="1">The sequence shown here is derived from an EMBL/GenBank/DDBJ whole genome shotgun (WGS) entry which is preliminary data.</text>
</comment>
<gene>
    <name evidence="1" type="ORF">HNY73_020480</name>
</gene>
<reference evidence="1" key="1">
    <citation type="journal article" date="2020" name="bioRxiv">
        <title>Chromosome-level reference genome of the European wasp spider Argiope bruennichi: a resource for studies on range expansion and evolutionary adaptation.</title>
        <authorList>
            <person name="Sheffer M.M."/>
            <person name="Hoppe A."/>
            <person name="Krehenwinkel H."/>
            <person name="Uhl G."/>
            <person name="Kuss A.W."/>
            <person name="Jensen L."/>
            <person name="Jensen C."/>
            <person name="Gillespie R.G."/>
            <person name="Hoff K.J."/>
            <person name="Prost S."/>
        </authorList>
    </citation>
    <scope>NUCLEOTIDE SEQUENCE</scope>
</reference>
<dbReference type="EMBL" id="JABXBU010002230">
    <property type="protein sequence ID" value="KAF8767539.1"/>
    <property type="molecule type" value="Genomic_DNA"/>
</dbReference>
<protein>
    <submittedName>
        <fullName evidence="1">Uncharacterized protein</fullName>
    </submittedName>
</protein>